<evidence type="ECO:0000313" key="3">
    <source>
        <dbReference type="Proteomes" id="UP000321764"/>
    </source>
</evidence>
<evidence type="ECO:0000256" key="1">
    <source>
        <dbReference type="SAM" id="MobiDB-lite"/>
    </source>
</evidence>
<dbReference type="AlphaFoldDB" id="A0A5C8Z9S0"/>
<reference evidence="2 3" key="1">
    <citation type="submission" date="2019-07" db="EMBL/GenBank/DDBJ databases">
        <title>Reinekea sp. strain SSH23 genome sequencing and assembly.</title>
        <authorList>
            <person name="Kim I."/>
        </authorList>
    </citation>
    <scope>NUCLEOTIDE SEQUENCE [LARGE SCALE GENOMIC DNA]</scope>
    <source>
        <strain evidence="2 3">SSH23</strain>
    </source>
</reference>
<organism evidence="2 3">
    <name type="scientific">Reinekea thalattae</name>
    <dbReference type="NCBI Taxonomy" id="2593301"/>
    <lineage>
        <taxon>Bacteria</taxon>
        <taxon>Pseudomonadati</taxon>
        <taxon>Pseudomonadota</taxon>
        <taxon>Gammaproteobacteria</taxon>
        <taxon>Oceanospirillales</taxon>
        <taxon>Saccharospirillaceae</taxon>
        <taxon>Reinekea</taxon>
    </lineage>
</organism>
<protein>
    <recommendedName>
        <fullName evidence="4">SPOR domain-containing protein</fullName>
    </recommendedName>
</protein>
<gene>
    <name evidence="2" type="ORF">FME95_03370</name>
</gene>
<comment type="caution">
    <text evidence="2">The sequence shown here is derived from an EMBL/GenBank/DDBJ whole genome shotgun (WGS) entry which is preliminary data.</text>
</comment>
<evidence type="ECO:0000313" key="2">
    <source>
        <dbReference type="EMBL" id="TXR53616.1"/>
    </source>
</evidence>
<evidence type="ECO:0008006" key="4">
    <source>
        <dbReference type="Google" id="ProtNLM"/>
    </source>
</evidence>
<feature type="region of interest" description="Disordered" evidence="1">
    <location>
        <begin position="375"/>
        <end position="445"/>
    </location>
</feature>
<dbReference type="SUPFAM" id="SSF56925">
    <property type="entry name" value="OMPA-like"/>
    <property type="match status" value="1"/>
</dbReference>
<dbReference type="OrthoDB" id="6188445at2"/>
<proteinExistence type="predicted"/>
<dbReference type="EMBL" id="VKAD01000001">
    <property type="protein sequence ID" value="TXR53616.1"/>
    <property type="molecule type" value="Genomic_DNA"/>
</dbReference>
<sequence>MLRIFQCVKYLLAGFLLYPTYLHAMQGAWDIGMSSSSQAQGLGGATHFQLVSSDGLGFDIGYDYLDSIEYDVAGTTLNHSMSQLETAVLWQIGDPGLRLQLKAGSVLSLTDVENAGTEIISRFQPGYQASFGLSAPIYQNIRVFGELGHQGWLDAEVPSHMKWRYGIKMLFGKSAAEKTRAQQLAAEAEAEERERQLRENPPMTINASVPEYIPGGVSESLPPIVAYSELCKCFPRGPYTLQLGEFSNMQQAVRSLEFRGLRQFFNSYTYQRKPQPVFLSQEYENGSVKMYVGEVESVEDLAYWSHELKKNGINARFKKVIDAAESHDGVARVIDADNPTEVVYSKQDIERLNSLNSDGSSVALSVNQLELENPGMGSAAYSADDVRRMNSLPGDMPEVSETEADVEAMAQASSSSIDQHGESMVGDAHAGDDMSSQAVGASGDAAEMMEQGGNSLAPSSISYSDAKLQVGPIALPELETLLENDAFKMVLARDSQKSVPNSMRMVWDEGKEEAWLHFSQFETDQAADQWRTWLETEGVESKPVDKLFTPMGDIYEFSLAQPLQEFSVEIDRRASISMMLERLRSAEVLWFHAYQKINDYPVRTSLNWSTVDQRYHLIVVDVHSKSEQTQIWSDLTAVGLLPSIAEP</sequence>
<accession>A0A5C8Z9S0</accession>
<dbReference type="Proteomes" id="UP000321764">
    <property type="component" value="Unassembled WGS sequence"/>
</dbReference>
<keyword evidence="3" id="KW-1185">Reference proteome</keyword>
<name>A0A5C8Z9S0_9GAMM</name>
<dbReference type="InterPro" id="IPR011250">
    <property type="entry name" value="OMP/PagP_B-barrel"/>
</dbReference>
<dbReference type="RefSeq" id="WP_147713016.1">
    <property type="nucleotide sequence ID" value="NZ_VKAD01000001.1"/>
</dbReference>